<dbReference type="InterPro" id="IPR050344">
    <property type="entry name" value="Peptidase_M1_aminopeptidases"/>
</dbReference>
<evidence type="ECO:0000256" key="12">
    <source>
        <dbReference type="ARBA" id="ARBA00029811"/>
    </source>
</evidence>
<keyword evidence="6 17" id="KW-0031">Aminopeptidase</keyword>
<sequence>MADLTRAEAVERRRLLEVRSAEVELDLTRGEEVFASRTVIRFGCSTPGAGTFLDVKPRTLHGIVLNGRALDPAALSDGRYPLTSLAADNELVVEADMAYSHTGEGMHRYTDPADGEAYVYTQSFLDDGPRVFAAFDQPDLKAPYQLTVNAPAGWTVVGNGEAVSRPAEGEAGRWAFTPTQPISSYLVSVVAGPLHSVLSEHDGIPLGLHCRRSLAAHLDADAEEILETTRRSFDHYHRIFRQRYPFGSYDQCFVPEFNAGAMENPGCVTFRDEFVFRSQVADTEREERAIVVAHEMAHMWFGDLVTMRWWDDLWLNESFAEYMAYQVVASSTRWTGAWTGFAADRKNWGYAADQRRSTHPVAPTEVEDTAAALQNFDGISYAKGAAVLRQLVAWLGEKAFLEGVNRHFDQHAFGNATLHDLLEALAAASGRDVHGWAERWLRTSGVDTLRLTDGQLLHDSADGVRRPHLLSTAGYTRDLEGRLERTARTSLELPATDEPVALDAAGGADLLVLNDSDLAYAKTRLDEKSWQAVTAALAEVPDESARAVLWTEARDRVRDGELAPGAFLDLVDRHLPGEQSVHLVQSVLGFAQQTVADQYLPPAARPTALAGLARLCRALLRRTEGDLTDSGLRLIAVRGLIAAAGSPSDVAELQQWLAEGTVPGGPELDPDLRWQLLLRLTVLGGAGESEIAAELARDPSTTSEEGAARCRAALPTAEAKEAAWQAMFHGELSNYLLGATAQGFWQPEQAELVHPFVPRFFADAVPAADRRGPAVARLLARNGFPSQAAEPATVAAAEECLARTDLTAALRRGLDDQLDELRRAVRARALEGN</sequence>
<evidence type="ECO:0000256" key="13">
    <source>
        <dbReference type="ARBA" id="ARBA00031533"/>
    </source>
</evidence>
<keyword evidence="11" id="KW-0482">Metalloprotease</keyword>
<evidence type="ECO:0000256" key="4">
    <source>
        <dbReference type="ARBA" id="ARBA00012564"/>
    </source>
</evidence>
<evidence type="ECO:0000256" key="1">
    <source>
        <dbReference type="ARBA" id="ARBA00000098"/>
    </source>
</evidence>
<dbReference type="SUPFAM" id="SSF63737">
    <property type="entry name" value="Leukotriene A4 hydrolase N-terminal domain"/>
    <property type="match status" value="1"/>
</dbReference>
<dbReference type="NCBIfam" id="TIGR02412">
    <property type="entry name" value="pepN_strep_liv"/>
    <property type="match status" value="1"/>
</dbReference>
<dbReference type="PANTHER" id="PTHR11533:SF174">
    <property type="entry name" value="PUROMYCIN-SENSITIVE AMINOPEPTIDASE-RELATED"/>
    <property type="match status" value="1"/>
</dbReference>
<feature type="domain" description="Aminopeptidase N-like N-terminal" evidence="16">
    <location>
        <begin position="105"/>
        <end position="186"/>
    </location>
</feature>
<evidence type="ECO:0000256" key="6">
    <source>
        <dbReference type="ARBA" id="ARBA00022438"/>
    </source>
</evidence>
<evidence type="ECO:0000256" key="5">
    <source>
        <dbReference type="ARBA" id="ARBA00015611"/>
    </source>
</evidence>
<dbReference type="RefSeq" id="WP_380581530.1">
    <property type="nucleotide sequence ID" value="NZ_JBHSQJ010000031.1"/>
</dbReference>
<dbReference type="Pfam" id="PF11838">
    <property type="entry name" value="ERAP1_C"/>
    <property type="match status" value="1"/>
</dbReference>
<dbReference type="InterPro" id="IPR042097">
    <property type="entry name" value="Aminopeptidase_N-like_N_sf"/>
</dbReference>
<dbReference type="Gene3D" id="2.60.40.1730">
    <property type="entry name" value="tricorn interacting facor f3 domain"/>
    <property type="match status" value="1"/>
</dbReference>
<evidence type="ECO:0000259" key="16">
    <source>
        <dbReference type="Pfam" id="PF17900"/>
    </source>
</evidence>
<comment type="similarity">
    <text evidence="3">Belongs to the peptidase M1 family.</text>
</comment>
<evidence type="ECO:0000313" key="18">
    <source>
        <dbReference type="Proteomes" id="UP001596174"/>
    </source>
</evidence>
<evidence type="ECO:0000256" key="2">
    <source>
        <dbReference type="ARBA" id="ARBA00001947"/>
    </source>
</evidence>
<dbReference type="InterPro" id="IPR012778">
    <property type="entry name" value="Pept_M1_aminopeptidase"/>
</dbReference>
<evidence type="ECO:0000256" key="7">
    <source>
        <dbReference type="ARBA" id="ARBA00022670"/>
    </source>
</evidence>
<name>A0ABW1G105_9ACTN</name>
<keyword evidence="18" id="KW-1185">Reference proteome</keyword>
<evidence type="ECO:0000256" key="8">
    <source>
        <dbReference type="ARBA" id="ARBA00022723"/>
    </source>
</evidence>
<organism evidence="17 18">
    <name type="scientific">Streptacidiphilus monticola</name>
    <dbReference type="NCBI Taxonomy" id="2161674"/>
    <lineage>
        <taxon>Bacteria</taxon>
        <taxon>Bacillati</taxon>
        <taxon>Actinomycetota</taxon>
        <taxon>Actinomycetes</taxon>
        <taxon>Kitasatosporales</taxon>
        <taxon>Streptomycetaceae</taxon>
        <taxon>Streptacidiphilus</taxon>
    </lineage>
</organism>
<feature type="domain" description="Peptidase M1 membrane alanine aminopeptidase" evidence="14">
    <location>
        <begin position="226"/>
        <end position="440"/>
    </location>
</feature>
<dbReference type="GO" id="GO:0016285">
    <property type="term" value="F:alanyl aminopeptidase activity"/>
    <property type="evidence" value="ECO:0007669"/>
    <property type="project" value="UniProtKB-EC"/>
</dbReference>
<dbReference type="InterPro" id="IPR001930">
    <property type="entry name" value="Peptidase_M1"/>
</dbReference>
<dbReference type="EMBL" id="JBHSQJ010000031">
    <property type="protein sequence ID" value="MFC5907277.1"/>
    <property type="molecule type" value="Genomic_DNA"/>
</dbReference>
<comment type="caution">
    <text evidence="17">The sequence shown here is derived from an EMBL/GenBank/DDBJ whole genome shotgun (WGS) entry which is preliminary data.</text>
</comment>
<reference evidence="18" key="1">
    <citation type="journal article" date="2019" name="Int. J. Syst. Evol. Microbiol.">
        <title>The Global Catalogue of Microorganisms (GCM) 10K type strain sequencing project: providing services to taxonomists for standard genome sequencing and annotation.</title>
        <authorList>
            <consortium name="The Broad Institute Genomics Platform"/>
            <consortium name="The Broad Institute Genome Sequencing Center for Infectious Disease"/>
            <person name="Wu L."/>
            <person name="Ma J."/>
        </authorList>
    </citation>
    <scope>NUCLEOTIDE SEQUENCE [LARGE SCALE GENOMIC DNA]</scope>
    <source>
        <strain evidence="18">JCM 4816</strain>
    </source>
</reference>
<keyword evidence="7" id="KW-0645">Protease</keyword>
<dbReference type="InterPro" id="IPR014782">
    <property type="entry name" value="Peptidase_M1_dom"/>
</dbReference>
<protein>
    <recommendedName>
        <fullName evidence="5">Aminopeptidase N</fullName>
        <ecNumber evidence="4">3.4.11.2</ecNumber>
    </recommendedName>
    <alternativeName>
        <fullName evidence="12">Alanine aminopeptidase</fullName>
    </alternativeName>
    <alternativeName>
        <fullName evidence="13">Lysyl aminopeptidase</fullName>
    </alternativeName>
</protein>
<accession>A0ABW1G105</accession>
<dbReference type="InterPro" id="IPR024571">
    <property type="entry name" value="ERAP1-like_C_dom"/>
</dbReference>
<dbReference type="Gene3D" id="1.10.390.10">
    <property type="entry name" value="Neutral Protease Domain 2"/>
    <property type="match status" value="1"/>
</dbReference>
<gene>
    <name evidence="17" type="primary">pepN</name>
    <name evidence="17" type="ORF">ACFP3V_08600</name>
</gene>
<comment type="cofactor">
    <cofactor evidence="2">
        <name>Zn(2+)</name>
        <dbReference type="ChEBI" id="CHEBI:29105"/>
    </cofactor>
</comment>
<evidence type="ECO:0000259" key="15">
    <source>
        <dbReference type="Pfam" id="PF11838"/>
    </source>
</evidence>
<proteinExistence type="inferred from homology"/>
<dbReference type="CDD" id="cd09602">
    <property type="entry name" value="M1_APN"/>
    <property type="match status" value="1"/>
</dbReference>
<dbReference type="PRINTS" id="PR00756">
    <property type="entry name" value="ALADIPTASE"/>
</dbReference>
<dbReference type="Pfam" id="PF01433">
    <property type="entry name" value="Peptidase_M1"/>
    <property type="match status" value="1"/>
</dbReference>
<comment type="catalytic activity">
    <reaction evidence="1">
        <text>Release of an N-terminal amino acid, Xaa-|-Yaa- from a peptide, amide or arylamide. Xaa is preferably Ala, but may be most amino acids including Pro (slow action). When a terminal hydrophobic residue is followed by a prolyl residue, the two may be released as an intact Xaa-Pro dipeptide.</text>
        <dbReference type="EC" id="3.4.11.2"/>
    </reaction>
</comment>
<dbReference type="Pfam" id="PF17900">
    <property type="entry name" value="Peptidase_M1_N"/>
    <property type="match status" value="1"/>
</dbReference>
<evidence type="ECO:0000313" key="17">
    <source>
        <dbReference type="EMBL" id="MFC5907277.1"/>
    </source>
</evidence>
<evidence type="ECO:0000256" key="9">
    <source>
        <dbReference type="ARBA" id="ARBA00022801"/>
    </source>
</evidence>
<dbReference type="SUPFAM" id="SSF55486">
    <property type="entry name" value="Metalloproteases ('zincins'), catalytic domain"/>
    <property type="match status" value="1"/>
</dbReference>
<keyword evidence="8" id="KW-0479">Metal-binding</keyword>
<evidence type="ECO:0000256" key="3">
    <source>
        <dbReference type="ARBA" id="ARBA00010136"/>
    </source>
</evidence>
<dbReference type="InterPro" id="IPR027268">
    <property type="entry name" value="Peptidase_M4/M1_CTD_sf"/>
</dbReference>
<evidence type="ECO:0000259" key="14">
    <source>
        <dbReference type="Pfam" id="PF01433"/>
    </source>
</evidence>
<dbReference type="EC" id="3.4.11.2" evidence="4"/>
<dbReference type="PANTHER" id="PTHR11533">
    <property type="entry name" value="PROTEASE M1 ZINC METALLOPROTEASE"/>
    <property type="match status" value="1"/>
</dbReference>
<feature type="domain" description="ERAP1-like C-terminal" evidence="15">
    <location>
        <begin position="511"/>
        <end position="823"/>
    </location>
</feature>
<keyword evidence="9 17" id="KW-0378">Hydrolase</keyword>
<dbReference type="InterPro" id="IPR045357">
    <property type="entry name" value="Aminopeptidase_N-like_N"/>
</dbReference>
<evidence type="ECO:0000256" key="11">
    <source>
        <dbReference type="ARBA" id="ARBA00023049"/>
    </source>
</evidence>
<keyword evidence="10" id="KW-0862">Zinc</keyword>
<dbReference type="Proteomes" id="UP001596174">
    <property type="component" value="Unassembled WGS sequence"/>
</dbReference>
<evidence type="ECO:0000256" key="10">
    <source>
        <dbReference type="ARBA" id="ARBA00022833"/>
    </source>
</evidence>